<evidence type="ECO:0000256" key="1">
    <source>
        <dbReference type="ARBA" id="ARBA00004173"/>
    </source>
</evidence>
<reference evidence="6" key="1">
    <citation type="submission" date="2022-01" db="EMBL/GenBank/DDBJ databases">
        <authorList>
            <person name="King R."/>
        </authorList>
    </citation>
    <scope>NUCLEOTIDE SEQUENCE</scope>
</reference>
<dbReference type="Pfam" id="PF09588">
    <property type="entry name" value="YqaJ"/>
    <property type="match status" value="1"/>
</dbReference>
<dbReference type="InterPro" id="IPR011335">
    <property type="entry name" value="Restrct_endonuc-II-like"/>
</dbReference>
<keyword evidence="3" id="KW-1015">Disulfide bond</keyword>
<dbReference type="Pfam" id="PF20700">
    <property type="entry name" value="Mutator"/>
    <property type="match status" value="1"/>
</dbReference>
<dbReference type="InterPro" id="IPR011604">
    <property type="entry name" value="PDDEXK-like_dom_sf"/>
</dbReference>
<evidence type="ECO:0000259" key="5">
    <source>
        <dbReference type="Pfam" id="PF20700"/>
    </source>
</evidence>
<reference evidence="6" key="2">
    <citation type="submission" date="2022-10" db="EMBL/GenBank/DDBJ databases">
        <authorList>
            <consortium name="ENA_rothamsted_submissions"/>
            <consortium name="culmorum"/>
            <person name="King R."/>
        </authorList>
    </citation>
    <scope>NUCLEOTIDE SEQUENCE</scope>
</reference>
<keyword evidence="7" id="KW-1185">Reference proteome</keyword>
<dbReference type="GO" id="GO:0006281">
    <property type="term" value="P:DNA repair"/>
    <property type="evidence" value="ECO:0007669"/>
    <property type="project" value="UniProtKB-ARBA"/>
</dbReference>
<evidence type="ECO:0000259" key="4">
    <source>
        <dbReference type="Pfam" id="PF09588"/>
    </source>
</evidence>
<dbReference type="InterPro" id="IPR048280">
    <property type="entry name" value="COX6B-like"/>
</dbReference>
<dbReference type="Pfam" id="PF02297">
    <property type="entry name" value="COX6B"/>
    <property type="match status" value="1"/>
</dbReference>
<dbReference type="PANTHER" id="PTHR46609:SF8">
    <property type="entry name" value="YQAJ VIRAL RECOMBINASE DOMAIN-CONTAINING PROTEIN"/>
    <property type="match status" value="1"/>
</dbReference>
<evidence type="ECO:0008006" key="8">
    <source>
        <dbReference type="Google" id="ProtNLM"/>
    </source>
</evidence>
<dbReference type="InterPro" id="IPR019080">
    <property type="entry name" value="YqaJ_viral_recombinase"/>
</dbReference>
<dbReference type="Gene3D" id="1.10.10.140">
    <property type="entry name" value="Cytochrome c oxidase, subunit VIb"/>
    <property type="match status" value="1"/>
</dbReference>
<dbReference type="SUPFAM" id="SSF47694">
    <property type="entry name" value="Cytochrome c oxidase subunit h"/>
    <property type="match status" value="1"/>
</dbReference>
<proteinExistence type="predicted"/>
<dbReference type="CDD" id="cd22343">
    <property type="entry name" value="PDDEXK_lambda_exonuclease-like"/>
    <property type="match status" value="1"/>
</dbReference>
<evidence type="ECO:0000313" key="7">
    <source>
        <dbReference type="Proteomes" id="UP001153737"/>
    </source>
</evidence>
<dbReference type="Proteomes" id="UP001153737">
    <property type="component" value="Chromosome 3"/>
</dbReference>
<dbReference type="GO" id="GO:0005739">
    <property type="term" value="C:mitochondrion"/>
    <property type="evidence" value="ECO:0007669"/>
    <property type="project" value="UniProtKB-SubCell"/>
</dbReference>
<protein>
    <recommendedName>
        <fullName evidence="8">YqaJ viral recombinase domain-containing protein</fullName>
    </recommendedName>
</protein>
<dbReference type="InterPro" id="IPR036549">
    <property type="entry name" value="CX6/COA6-like_sf"/>
</dbReference>
<name>A0A9N9SHN3_PHACE</name>
<dbReference type="Gene3D" id="3.90.320.10">
    <property type="match status" value="1"/>
</dbReference>
<organism evidence="6 7">
    <name type="scientific">Phaedon cochleariae</name>
    <name type="common">Mustard beetle</name>
    <dbReference type="NCBI Taxonomy" id="80249"/>
    <lineage>
        <taxon>Eukaryota</taxon>
        <taxon>Metazoa</taxon>
        <taxon>Ecdysozoa</taxon>
        <taxon>Arthropoda</taxon>
        <taxon>Hexapoda</taxon>
        <taxon>Insecta</taxon>
        <taxon>Pterygota</taxon>
        <taxon>Neoptera</taxon>
        <taxon>Endopterygota</taxon>
        <taxon>Coleoptera</taxon>
        <taxon>Polyphaga</taxon>
        <taxon>Cucujiformia</taxon>
        <taxon>Chrysomeloidea</taxon>
        <taxon>Chrysomelidae</taxon>
        <taxon>Chrysomelinae</taxon>
        <taxon>Chrysomelini</taxon>
        <taxon>Phaedon</taxon>
    </lineage>
</organism>
<comment type="subcellular location">
    <subcellularLocation>
        <location evidence="1">Mitochondrion</location>
    </subcellularLocation>
</comment>
<dbReference type="AlphaFoldDB" id="A0A9N9SHN3"/>
<accession>A0A9N9SHN3</accession>
<dbReference type="InterPro" id="IPR051703">
    <property type="entry name" value="NF-kappa-B_Signaling_Reg"/>
</dbReference>
<keyword evidence="2" id="KW-0496">Mitochondrion</keyword>
<dbReference type="OrthoDB" id="8195370at2759"/>
<sequence length="812" mass="92159">MSFPTKEERTQCWSARDSYWECLDNNKNNTKDSICMEFRKMYEKWCSPQWVKHFDRKRNYLIFKEKIEKDGISSQVHSKDENLTSSDNNVAENCTPLRRSWSFDSESSESLPELEIEVVRLPGQFDPKIRNISGRRIIDISHFITEVRRLENHVCHVKPTGYLSFDREQKIGLHSKLFFKCAACGHSTSITTNKPDKSEPNANFLASWGALASGKGHFFLEEYLSLLDIPPLTKPTFLKYQQELGDSWNECLTDSIQAAGAEEYKFAVESNNMAEGNIGQCTVVVDGGWSHRSYGHRYTSKSGVACIIGKHTKQLLFIGVRNKYCSVCAISERKGEEVRRHKCFKNWSGSSPAMEADIIVEGFIHSQSMHNLQYTAFIADGDSSVHSKILEHVPYSRKIKKIECANHLTKNVTKHLHELAKESSANRKLLSSNRINYIGKSCRKLISIHARKSTPCVANLKHDLQNVVSHVFGNHRNCRAENCLKVGQCNENDFQKASTETQLRIMRIVGNLTSKADSLITDSTSNSAEQFMRQVAKFNSVKQTFYGRRNSFNIRCHGAGLAYQFGPRWMIEAFKHKFKKSPSNILKRLVRERTNNNFLGRSRRKRLFNVEAKISDKNCDYGASCNKPDLPDEEIQNLIKEQIKILNITCEEQMAIEKSTRGQSDNPKWFEARKSRLTASKFGEICKRRINHGKLVESMLYKTLPRMKQIEYGKMNESVAIEAYSSKVGKYVSPCGLFVCTDQGYGFLGASPDGLVDHDKIIEVKCPYSAKDYTPLEAANSFSGVVSSESSESTLSLIPSGMSVFNSSIVAQ</sequence>
<evidence type="ECO:0000256" key="2">
    <source>
        <dbReference type="ARBA" id="ARBA00023128"/>
    </source>
</evidence>
<dbReference type="SUPFAM" id="SSF52980">
    <property type="entry name" value="Restriction endonuclease-like"/>
    <property type="match status" value="1"/>
</dbReference>
<evidence type="ECO:0000313" key="6">
    <source>
        <dbReference type="EMBL" id="CAG9820078.1"/>
    </source>
</evidence>
<dbReference type="EMBL" id="OU896709">
    <property type="protein sequence ID" value="CAG9820078.1"/>
    <property type="molecule type" value="Genomic_DNA"/>
</dbReference>
<dbReference type="PANTHER" id="PTHR46609">
    <property type="entry name" value="EXONUCLEASE, PHAGE-TYPE/RECB, C-TERMINAL DOMAIN-CONTAINING PROTEIN"/>
    <property type="match status" value="1"/>
</dbReference>
<gene>
    <name evidence="6" type="ORF">PHAECO_LOCUS7164</name>
</gene>
<dbReference type="InterPro" id="IPR049012">
    <property type="entry name" value="Mutator_transp_dom"/>
</dbReference>
<feature type="domain" description="YqaJ viral recombinase" evidence="4">
    <location>
        <begin position="668"/>
        <end position="771"/>
    </location>
</feature>
<evidence type="ECO:0000256" key="3">
    <source>
        <dbReference type="ARBA" id="ARBA00023157"/>
    </source>
</evidence>
<feature type="domain" description="Mutator-like transposase" evidence="5">
    <location>
        <begin position="134"/>
        <end position="480"/>
    </location>
</feature>